<keyword evidence="3" id="KW-1185">Reference proteome</keyword>
<name>F2IXE7_POLGS</name>
<dbReference type="KEGG" id="pgv:SL003B_2039"/>
<dbReference type="STRING" id="991905.SL003B_2039"/>
<evidence type="ECO:0000256" key="1">
    <source>
        <dbReference type="SAM" id="MobiDB-lite"/>
    </source>
</evidence>
<sequence>MEEILASIRRIISDEESPAGGKEGEGDADVLDSFGAAGGDDVEMSQDDLDKLFDSDDSSGDADMAAFDEEDADDVLELTEELAVDDDEEGSGEDPFAIDVEAVVDDGDIAFVDDDVLPIEPAKARPAPVMTSSIDLDSLEPLEDEAPLTSDMTGAAVHAAFENLSTTVLNANARTLEDLVKDMLRPMLKAWLDQNLPGMVERLVRQEIERVTRKR</sequence>
<evidence type="ECO:0000313" key="3">
    <source>
        <dbReference type="Proteomes" id="UP000008130"/>
    </source>
</evidence>
<dbReference type="Proteomes" id="UP000008130">
    <property type="component" value="Chromosome"/>
</dbReference>
<proteinExistence type="predicted"/>
<protein>
    <recommendedName>
        <fullName evidence="4">Pole-organizing protein PopZ</fullName>
    </recommendedName>
</protein>
<accession>F2IXE7</accession>
<organism evidence="2 3">
    <name type="scientific">Polymorphum gilvum (strain LMG 25793 / CGMCC 1.9160 / SL003B-26A1)</name>
    <dbReference type="NCBI Taxonomy" id="991905"/>
    <lineage>
        <taxon>Bacteria</taxon>
        <taxon>Pseudomonadati</taxon>
        <taxon>Pseudomonadota</taxon>
        <taxon>Alphaproteobacteria</taxon>
        <taxon>Rhodobacterales</taxon>
        <taxon>Paracoccaceae</taxon>
        <taxon>Polymorphum</taxon>
    </lineage>
</organism>
<evidence type="ECO:0000313" key="2">
    <source>
        <dbReference type="EMBL" id="ADZ70465.1"/>
    </source>
</evidence>
<feature type="region of interest" description="Disordered" evidence="1">
    <location>
        <begin position="10"/>
        <end position="44"/>
    </location>
</feature>
<dbReference type="PATRIC" id="fig|991905.3.peg.2090"/>
<dbReference type="InterPro" id="IPR019632">
    <property type="entry name" value="DUF2497"/>
</dbReference>
<reference evidence="2 3" key="1">
    <citation type="journal article" date="2011" name="J. Bacteriol.">
        <title>Complete genome sequence of Polymorphum gilvum SL003B-26A1T, a crude oil-degrading bacterium from oil-polluted saline soil.</title>
        <authorList>
            <person name="Li S.G."/>
            <person name="Tang Y.Q."/>
            <person name="Nie Y."/>
            <person name="Cai M."/>
            <person name="Wu X.L."/>
        </authorList>
    </citation>
    <scope>NUCLEOTIDE SEQUENCE [LARGE SCALE GENOMIC DNA]</scope>
    <source>
        <strain evidence="3">LMG 25793 / CGMCC 1.9160 / SL003B-26A1</strain>
    </source>
</reference>
<evidence type="ECO:0008006" key="4">
    <source>
        <dbReference type="Google" id="ProtNLM"/>
    </source>
</evidence>
<dbReference type="EMBL" id="CP002568">
    <property type="protein sequence ID" value="ADZ70465.1"/>
    <property type="molecule type" value="Genomic_DNA"/>
</dbReference>
<dbReference type="HOGENOM" id="CLU_078707_1_0_5"/>
<dbReference type="eggNOG" id="COG3827">
    <property type="taxonomic scope" value="Bacteria"/>
</dbReference>
<dbReference type="AlphaFoldDB" id="F2IXE7"/>
<dbReference type="Pfam" id="PF10691">
    <property type="entry name" value="DUF2497"/>
    <property type="match status" value="1"/>
</dbReference>
<gene>
    <name evidence="2" type="ordered locus">SL003B_2039</name>
</gene>